<dbReference type="RefSeq" id="WP_047004395.1">
    <property type="nucleotide sequence ID" value="NZ_LBHB01000002.1"/>
</dbReference>
<dbReference type="STRING" id="1581420.AAW00_11405"/>
<dbReference type="PROSITE" id="PS51257">
    <property type="entry name" value="PROKAR_LIPOPROTEIN"/>
    <property type="match status" value="1"/>
</dbReference>
<keyword evidence="1" id="KW-0732">Signal</keyword>
<evidence type="ECO:0000313" key="2">
    <source>
        <dbReference type="EMBL" id="KLE34747.1"/>
    </source>
</evidence>
<dbReference type="EMBL" id="LBHB01000002">
    <property type="protein sequence ID" value="KLE34747.1"/>
    <property type="molecule type" value="Genomic_DNA"/>
</dbReference>
<comment type="caution">
    <text evidence="2">The sequence shown here is derived from an EMBL/GenBank/DDBJ whole genome shotgun (WGS) entry which is preliminary data.</text>
</comment>
<organism evidence="2 3">
    <name type="scientific">Aurantiacibacter luteus</name>
    <dbReference type="NCBI Taxonomy" id="1581420"/>
    <lineage>
        <taxon>Bacteria</taxon>
        <taxon>Pseudomonadati</taxon>
        <taxon>Pseudomonadota</taxon>
        <taxon>Alphaproteobacteria</taxon>
        <taxon>Sphingomonadales</taxon>
        <taxon>Erythrobacteraceae</taxon>
        <taxon>Aurantiacibacter</taxon>
    </lineage>
</organism>
<dbReference type="OrthoDB" id="5489750at2"/>
<feature type="signal peptide" evidence="1">
    <location>
        <begin position="1"/>
        <end position="21"/>
    </location>
</feature>
<feature type="chain" id="PRO_5002580619" description="Lipoprotein" evidence="1">
    <location>
        <begin position="22"/>
        <end position="146"/>
    </location>
</feature>
<dbReference type="AlphaFoldDB" id="A0A0G9MVF8"/>
<accession>A0A0G9MVF8</accession>
<evidence type="ECO:0000313" key="3">
    <source>
        <dbReference type="Proteomes" id="UP000053464"/>
    </source>
</evidence>
<name>A0A0G9MVF8_9SPHN</name>
<sequence length="146" mass="14795">MRQSFLLLLTALLAACGTGSGTGTGQDVPGDGSDSRPYAGIAEGAVLRLVGTEPFWGGTIAGGTFTYTTPENQAGEAAAVTRFAGRGGLSFSGTMGARQLDLVVTPGACSDGMSDRTYPFVATLQLGGEQRQGCAWREGDDLGAAP</sequence>
<evidence type="ECO:0008006" key="4">
    <source>
        <dbReference type="Google" id="ProtNLM"/>
    </source>
</evidence>
<gene>
    <name evidence="2" type="ORF">AAW00_11405</name>
</gene>
<evidence type="ECO:0000256" key="1">
    <source>
        <dbReference type="SAM" id="SignalP"/>
    </source>
</evidence>
<dbReference type="Proteomes" id="UP000053464">
    <property type="component" value="Unassembled WGS sequence"/>
</dbReference>
<reference evidence="2 3" key="1">
    <citation type="submission" date="2015-04" db="EMBL/GenBank/DDBJ databases">
        <title>The draft genome sequence of Erythrobacter luteus KA37.</title>
        <authorList>
            <person name="Zhuang L."/>
            <person name="Liu Y."/>
            <person name="Shao Z."/>
        </authorList>
    </citation>
    <scope>NUCLEOTIDE SEQUENCE [LARGE SCALE GENOMIC DNA]</scope>
    <source>
        <strain evidence="2 3">KA37</strain>
    </source>
</reference>
<proteinExistence type="predicted"/>
<dbReference type="PATRIC" id="fig|1581420.6.peg.2331"/>
<protein>
    <recommendedName>
        <fullName evidence="4">Lipoprotein</fullName>
    </recommendedName>
</protein>
<keyword evidence="3" id="KW-1185">Reference proteome</keyword>